<dbReference type="PROSITE" id="PS51257">
    <property type="entry name" value="PROKAR_LIPOPROTEIN"/>
    <property type="match status" value="1"/>
</dbReference>
<evidence type="ECO:0000256" key="1">
    <source>
        <dbReference type="SAM" id="Coils"/>
    </source>
</evidence>
<reference evidence="5" key="1">
    <citation type="submission" date="2018-05" db="EMBL/GenBank/DDBJ databases">
        <authorList>
            <person name="Hao L."/>
        </authorList>
    </citation>
    <scope>NUCLEOTIDE SEQUENCE [LARGE SCALE GENOMIC DNA]</scope>
</reference>
<keyword evidence="5" id="KW-1185">Reference proteome</keyword>
<gene>
    <name evidence="4" type="ORF">BARAN1_1295</name>
</gene>
<feature type="transmembrane region" description="Helical" evidence="2">
    <location>
        <begin position="213"/>
        <end position="231"/>
    </location>
</feature>
<dbReference type="KEGG" id="bana:BARAN1_1295"/>
<sequence>MAKRLVGGLLVGALLSCAGGIAQQAVVLPPAEEEVTVLEEAFSQVEDFFRGFIVEMKTSLATLGARVEELGRTSLVFQMGLEELAERLLDQDRQITELGSRLTAVEQAIEGGIGPKIMDLDGRLSALEGYDFASFERRLGALDKAYEALSVRIDNNRAKIEGLEAAFAATSASLDERLAVVEEVQIEAASQRQEIEALKTELAQLAEAEQAQWSAIFLVPIVVGGLLFLLLSS</sequence>
<dbReference type="RefSeq" id="WP_157959542.1">
    <property type="nucleotide sequence ID" value="NZ_LS483254.1"/>
</dbReference>
<accession>A0A2X3K7W8</accession>
<name>A0A2X3K7W8_9BACT</name>
<dbReference type="Proteomes" id="UP000249818">
    <property type="component" value="Chromosome BARAN1"/>
</dbReference>
<dbReference type="EMBL" id="LS483254">
    <property type="protein sequence ID" value="SQD93317.1"/>
    <property type="molecule type" value="Genomic_DNA"/>
</dbReference>
<keyword evidence="2" id="KW-0812">Transmembrane</keyword>
<keyword evidence="1" id="KW-0175">Coiled coil</keyword>
<organism evidence="4 5">
    <name type="scientific">Candidatus Bipolaricaulis anaerobius</name>
    <dbReference type="NCBI Taxonomy" id="2026885"/>
    <lineage>
        <taxon>Bacteria</taxon>
        <taxon>Candidatus Bipolaricaulota</taxon>
        <taxon>Candidatus Bipolaricaulia</taxon>
        <taxon>Candidatus Bipolaricaulales</taxon>
        <taxon>Candidatus Bipolaricaulaceae</taxon>
        <taxon>Candidatus Bipolaricaulis</taxon>
    </lineage>
</organism>
<dbReference type="Gene3D" id="1.20.5.340">
    <property type="match status" value="1"/>
</dbReference>
<feature type="chain" id="PRO_5015857248" evidence="3">
    <location>
        <begin position="25"/>
        <end position="233"/>
    </location>
</feature>
<evidence type="ECO:0000256" key="2">
    <source>
        <dbReference type="SAM" id="Phobius"/>
    </source>
</evidence>
<evidence type="ECO:0000313" key="4">
    <source>
        <dbReference type="EMBL" id="SQD93317.1"/>
    </source>
</evidence>
<keyword evidence="3" id="KW-0732">Signal</keyword>
<protein>
    <submittedName>
        <fullName evidence="4">Uncharacterized protein</fullName>
    </submittedName>
</protein>
<evidence type="ECO:0000313" key="5">
    <source>
        <dbReference type="Proteomes" id="UP000249818"/>
    </source>
</evidence>
<proteinExistence type="predicted"/>
<evidence type="ECO:0000256" key="3">
    <source>
        <dbReference type="SAM" id="SignalP"/>
    </source>
</evidence>
<feature type="signal peptide" evidence="3">
    <location>
        <begin position="1"/>
        <end position="24"/>
    </location>
</feature>
<keyword evidence="2" id="KW-1133">Transmembrane helix</keyword>
<feature type="coiled-coil region" evidence="1">
    <location>
        <begin position="146"/>
        <end position="212"/>
    </location>
</feature>
<dbReference type="AlphaFoldDB" id="A0A2X3K7W8"/>
<keyword evidence="2" id="KW-0472">Membrane</keyword>